<protein>
    <submittedName>
        <fullName evidence="1">Uncharacterized protein</fullName>
    </submittedName>
</protein>
<accession>A0ABN8PZF8</accession>
<dbReference type="EMBL" id="CALNXK010000096">
    <property type="protein sequence ID" value="CAH3153534.1"/>
    <property type="molecule type" value="Genomic_DNA"/>
</dbReference>
<dbReference type="Proteomes" id="UP001159405">
    <property type="component" value="Unassembled WGS sequence"/>
</dbReference>
<evidence type="ECO:0000313" key="1">
    <source>
        <dbReference type="EMBL" id="CAH3153534.1"/>
    </source>
</evidence>
<name>A0ABN8PZF8_9CNID</name>
<comment type="caution">
    <text evidence="1">The sequence shown here is derived from an EMBL/GenBank/DDBJ whole genome shotgun (WGS) entry which is preliminary data.</text>
</comment>
<organism evidence="1 2">
    <name type="scientific">Porites lobata</name>
    <dbReference type="NCBI Taxonomy" id="104759"/>
    <lineage>
        <taxon>Eukaryota</taxon>
        <taxon>Metazoa</taxon>
        <taxon>Cnidaria</taxon>
        <taxon>Anthozoa</taxon>
        <taxon>Hexacorallia</taxon>
        <taxon>Scleractinia</taxon>
        <taxon>Fungiina</taxon>
        <taxon>Poritidae</taxon>
        <taxon>Porites</taxon>
    </lineage>
</organism>
<sequence length="190" mass="21080">MLHILNGLVVSDKRARPSNALNQSTAIEDKRQILSIAQDIIHCNSKGRVKLPKHTSLAICVHHLTTSKRLIELLNRMGHCVSYDEMCAVNTSIAEDVLAKAEEFGTVIPTVIKGGSFVQIAADNNDLNEETRRKEYYAGNHHGYLSEKNLWSRSTSQPSRTETKATFITGNGYGVRHRTVSSSRKTSSCN</sequence>
<keyword evidence="2" id="KW-1185">Reference proteome</keyword>
<gene>
    <name evidence="1" type="ORF">PLOB_00049652</name>
</gene>
<proteinExistence type="predicted"/>
<reference evidence="1 2" key="1">
    <citation type="submission" date="2022-05" db="EMBL/GenBank/DDBJ databases">
        <authorList>
            <consortium name="Genoscope - CEA"/>
            <person name="William W."/>
        </authorList>
    </citation>
    <scope>NUCLEOTIDE SEQUENCE [LARGE SCALE GENOMIC DNA]</scope>
</reference>
<dbReference type="PANTHER" id="PTHR46704">
    <property type="entry name" value="CXC DOMAIN-CONTAINING PROTEIN-RELATED"/>
    <property type="match status" value="1"/>
</dbReference>
<evidence type="ECO:0000313" key="2">
    <source>
        <dbReference type="Proteomes" id="UP001159405"/>
    </source>
</evidence>
<dbReference type="PANTHER" id="PTHR46704:SF1">
    <property type="entry name" value="TELOMERE LENGTH REGULATION PROTEIN TEL2 HOMOLOG"/>
    <property type="match status" value="1"/>
</dbReference>